<evidence type="ECO:0000256" key="2">
    <source>
        <dbReference type="ARBA" id="ARBA00005562"/>
    </source>
</evidence>
<keyword evidence="4" id="KW-0805">Transcription regulation</keyword>
<evidence type="ECO:0000256" key="5">
    <source>
        <dbReference type="ARBA" id="ARBA00023125"/>
    </source>
</evidence>
<dbReference type="Proteomes" id="UP000236370">
    <property type="component" value="Unassembled WGS sequence"/>
</dbReference>
<dbReference type="SUPFAM" id="SSF46785">
    <property type="entry name" value="Winged helix' DNA-binding domain"/>
    <property type="match status" value="1"/>
</dbReference>
<evidence type="ECO:0000256" key="4">
    <source>
        <dbReference type="ARBA" id="ARBA00023015"/>
    </source>
</evidence>
<evidence type="ECO:0000259" key="11">
    <source>
        <dbReference type="PROSITE" id="PS50061"/>
    </source>
</evidence>
<dbReference type="PROSITE" id="PS00346">
    <property type="entry name" value="ETS_DOMAIN_2"/>
    <property type="match status" value="1"/>
</dbReference>
<dbReference type="InterPro" id="IPR036388">
    <property type="entry name" value="WH-like_DNA-bd_sf"/>
</dbReference>
<comment type="similarity">
    <text evidence="2 10">Belongs to the ETS family.</text>
</comment>
<comment type="caution">
    <text evidence="12">The sequence shown here is derived from an EMBL/GenBank/DDBJ whole genome shotgun (WGS) entry which is preliminary data.</text>
</comment>
<protein>
    <recommendedName>
        <fullName evidence="8">ETS translocation variant 3</fullName>
    </recommendedName>
</protein>
<comment type="subcellular location">
    <subcellularLocation>
        <location evidence="1 10">Nucleus</location>
    </subcellularLocation>
</comment>
<reference evidence="12 13" key="1">
    <citation type="submission" date="2017-12" db="EMBL/GenBank/DDBJ databases">
        <title>High-resolution comparative analysis of great ape genomes.</title>
        <authorList>
            <person name="Pollen A."/>
            <person name="Hastie A."/>
            <person name="Hormozdiari F."/>
            <person name="Dougherty M."/>
            <person name="Liu R."/>
            <person name="Chaisson M."/>
            <person name="Hoppe E."/>
            <person name="Hill C."/>
            <person name="Pang A."/>
            <person name="Hillier L."/>
            <person name="Baker C."/>
            <person name="Armstrong J."/>
            <person name="Shendure J."/>
            <person name="Paten B."/>
            <person name="Wilson R."/>
            <person name="Chao H."/>
            <person name="Schneider V."/>
            <person name="Ventura M."/>
            <person name="Kronenberg Z."/>
            <person name="Murali S."/>
            <person name="Gordon D."/>
            <person name="Cantsilieris S."/>
            <person name="Munson K."/>
            <person name="Nelson B."/>
            <person name="Raja A."/>
            <person name="Underwood J."/>
            <person name="Diekhans M."/>
            <person name="Fiddes I."/>
            <person name="Haussler D."/>
            <person name="Eichler E."/>
        </authorList>
    </citation>
    <scope>NUCLEOTIDE SEQUENCE [LARGE SCALE GENOMIC DNA]</scope>
    <source>
        <strain evidence="12">Yerkes chimp pedigree #C0471</strain>
    </source>
</reference>
<sequence>MHCSCLAEGIPANSGNWISGLAFPDWAYKAESSPGSRQIQLWHFILELLQKEEFRHVIAWQQGEYGEFVIKDPDEVARLWGRRKCKPQMNYDKLSRALRYYYNKRILHKTKGKRFTYKFNFSKLIVVNYPLWEVRAPPSPHLLLGAPALCRPALVPVGVQSEDLALPQAPAGWAFAAIWGASKASCLVLPPSLLPSRPLCPPTGPVSRGPSCLLSCQSSSSQGLLSQTSCSQDLGASQGPGIFQGFLSWQGWDRVRVRGFGSCPSGPRGWK</sequence>
<evidence type="ECO:0000256" key="1">
    <source>
        <dbReference type="ARBA" id="ARBA00004123"/>
    </source>
</evidence>
<dbReference type="PROSITE" id="PS00345">
    <property type="entry name" value="ETS_DOMAIN_1"/>
    <property type="match status" value="1"/>
</dbReference>
<keyword evidence="3" id="KW-0678">Repressor</keyword>
<evidence type="ECO:0000313" key="12">
    <source>
        <dbReference type="EMBL" id="PNI30284.1"/>
    </source>
</evidence>
<dbReference type="GO" id="GO:0005634">
    <property type="term" value="C:nucleus"/>
    <property type="evidence" value="ECO:0007669"/>
    <property type="project" value="UniProtKB-SubCell"/>
</dbReference>
<gene>
    <name evidence="12" type="ORF">CK820_G0041345</name>
</gene>
<dbReference type="PRINTS" id="PR00454">
    <property type="entry name" value="ETSDOMAIN"/>
</dbReference>
<dbReference type="GO" id="GO:0006357">
    <property type="term" value="P:regulation of transcription by RNA polymerase II"/>
    <property type="evidence" value="ECO:0007669"/>
    <property type="project" value="InterPro"/>
</dbReference>
<dbReference type="Pfam" id="PF00178">
    <property type="entry name" value="Ets"/>
    <property type="match status" value="1"/>
</dbReference>
<dbReference type="PANTHER" id="PTHR11849:SF306">
    <property type="entry name" value="ETS TRANSLOCATION VARIANT 3-LIKE PROTEIN"/>
    <property type="match status" value="1"/>
</dbReference>
<evidence type="ECO:0000313" key="13">
    <source>
        <dbReference type="Proteomes" id="UP000236370"/>
    </source>
</evidence>
<evidence type="ECO:0000256" key="8">
    <source>
        <dbReference type="ARBA" id="ARBA00023822"/>
    </source>
</evidence>
<dbReference type="AlphaFoldDB" id="A0A2J8K5I5"/>
<keyword evidence="6" id="KW-0804">Transcription</keyword>
<evidence type="ECO:0000256" key="3">
    <source>
        <dbReference type="ARBA" id="ARBA00022491"/>
    </source>
</evidence>
<comment type="function">
    <text evidence="9">Transcriptional repressor that contribute to growth arrest during terminal macrophage differentiation by repressing target genes involved in Ras-dependent proliferation. Represses MMP1 promoter activity.</text>
</comment>
<dbReference type="InterPro" id="IPR000418">
    <property type="entry name" value="Ets_dom"/>
</dbReference>
<dbReference type="GO" id="GO:0003700">
    <property type="term" value="F:DNA-binding transcription factor activity"/>
    <property type="evidence" value="ECO:0007669"/>
    <property type="project" value="InterPro"/>
</dbReference>
<proteinExistence type="inferred from homology"/>
<dbReference type="InterPro" id="IPR036390">
    <property type="entry name" value="WH_DNA-bd_sf"/>
</dbReference>
<dbReference type="PANTHER" id="PTHR11849">
    <property type="entry name" value="ETS"/>
    <property type="match status" value="1"/>
</dbReference>
<dbReference type="GO" id="GO:0043565">
    <property type="term" value="F:sequence-specific DNA binding"/>
    <property type="evidence" value="ECO:0007669"/>
    <property type="project" value="InterPro"/>
</dbReference>
<dbReference type="FunFam" id="1.10.10.10:FF:000059">
    <property type="entry name" value="ETS translocation variant 3"/>
    <property type="match status" value="1"/>
</dbReference>
<dbReference type="Gene3D" id="1.10.10.10">
    <property type="entry name" value="Winged helix-like DNA-binding domain superfamily/Winged helix DNA-binding domain"/>
    <property type="match status" value="1"/>
</dbReference>
<organism evidence="12 13">
    <name type="scientific">Pan troglodytes</name>
    <name type="common">Chimpanzee</name>
    <dbReference type="NCBI Taxonomy" id="9598"/>
    <lineage>
        <taxon>Eukaryota</taxon>
        <taxon>Metazoa</taxon>
        <taxon>Chordata</taxon>
        <taxon>Craniata</taxon>
        <taxon>Vertebrata</taxon>
        <taxon>Euteleostomi</taxon>
        <taxon>Mammalia</taxon>
        <taxon>Eutheria</taxon>
        <taxon>Euarchontoglires</taxon>
        <taxon>Primates</taxon>
        <taxon>Haplorrhini</taxon>
        <taxon>Catarrhini</taxon>
        <taxon>Hominidae</taxon>
        <taxon>Pan</taxon>
    </lineage>
</organism>
<dbReference type="InterPro" id="IPR046328">
    <property type="entry name" value="ETS_fam"/>
</dbReference>
<evidence type="ECO:0000256" key="7">
    <source>
        <dbReference type="ARBA" id="ARBA00023242"/>
    </source>
</evidence>
<keyword evidence="5 10" id="KW-0238">DNA-binding</keyword>
<keyword evidence="7 10" id="KW-0539">Nucleus</keyword>
<evidence type="ECO:0000256" key="10">
    <source>
        <dbReference type="RuleBase" id="RU004019"/>
    </source>
</evidence>
<dbReference type="PROSITE" id="PS50061">
    <property type="entry name" value="ETS_DOMAIN_3"/>
    <property type="match status" value="1"/>
</dbReference>
<evidence type="ECO:0000256" key="9">
    <source>
        <dbReference type="ARBA" id="ARBA00025214"/>
    </source>
</evidence>
<dbReference type="EMBL" id="NBAG03000392">
    <property type="protein sequence ID" value="PNI30284.1"/>
    <property type="molecule type" value="Genomic_DNA"/>
</dbReference>
<dbReference type="SMART" id="SM00413">
    <property type="entry name" value="ETS"/>
    <property type="match status" value="1"/>
</dbReference>
<accession>A0A2J8K5I5</accession>
<name>A0A2J8K5I5_PANTR</name>
<feature type="domain" description="ETS" evidence="11">
    <location>
        <begin position="39"/>
        <end position="120"/>
    </location>
</feature>
<evidence type="ECO:0000256" key="6">
    <source>
        <dbReference type="ARBA" id="ARBA00023163"/>
    </source>
</evidence>